<dbReference type="PANTHER" id="PTHR42842">
    <property type="entry name" value="FAD/NAD(P)-BINDING OXIDOREDUCTASE"/>
    <property type="match status" value="1"/>
</dbReference>
<dbReference type="InParanoid" id="A0A090M8Y4"/>
<feature type="domain" description="FAD-dependent protein C-terminal" evidence="5">
    <location>
        <begin position="410"/>
        <end position="621"/>
    </location>
</feature>
<proteinExistence type="predicted"/>
<keyword evidence="2" id="KW-0560">Oxidoreductase</keyword>
<dbReference type="STRING" id="70448.A0A090M8Y4"/>
<dbReference type="InterPro" id="IPR049516">
    <property type="entry name" value="FAD-depend_C"/>
</dbReference>
<dbReference type="Pfam" id="PF21688">
    <property type="entry name" value="FAD-depend_C"/>
    <property type="match status" value="1"/>
</dbReference>
<feature type="region of interest" description="Disordered" evidence="3">
    <location>
        <begin position="199"/>
        <end position="219"/>
    </location>
</feature>
<evidence type="ECO:0000256" key="2">
    <source>
        <dbReference type="ARBA" id="ARBA00023002"/>
    </source>
</evidence>
<reference evidence="6 7" key="2">
    <citation type="journal article" date="2014" name="BMC Genomics">
        <title>An improved genome of the model marine alga Ostreococcus tauri unfolds by assessing Illumina de novo assemblies.</title>
        <authorList>
            <person name="Blanc-Mathieu R."/>
            <person name="Verhelst B."/>
            <person name="Derelle E."/>
            <person name="Rombauts S."/>
            <person name="Bouget F.Y."/>
            <person name="Carre I."/>
            <person name="Chateau A."/>
            <person name="Eyre-Walker A."/>
            <person name="Grimsley N."/>
            <person name="Moreau H."/>
            <person name="Piegu B."/>
            <person name="Rivals E."/>
            <person name="Schackwitz W."/>
            <person name="Van de Peer Y."/>
            <person name="Piganeau G."/>
        </authorList>
    </citation>
    <scope>NUCLEOTIDE SEQUENCE [LARGE SCALE GENOMIC DNA]</scope>
    <source>
        <strain evidence="7">OTTH 0595 / CCAP 157/2 / RCC745</strain>
    </source>
</reference>
<gene>
    <name evidence="6" type="ORF">OT_ostta08g03580</name>
</gene>
<dbReference type="InterPro" id="IPR028348">
    <property type="entry name" value="FAD-binding_protein"/>
</dbReference>
<evidence type="ECO:0000259" key="4">
    <source>
        <dbReference type="Pfam" id="PF00890"/>
    </source>
</evidence>
<dbReference type="SUPFAM" id="SSF51905">
    <property type="entry name" value="FAD/NAD(P)-binding domain"/>
    <property type="match status" value="1"/>
</dbReference>
<dbReference type="Pfam" id="PF00890">
    <property type="entry name" value="FAD_binding_2"/>
    <property type="match status" value="1"/>
</dbReference>
<feature type="domain" description="FAD-dependent oxidoreductase 2 FAD-binding" evidence="4">
    <location>
        <begin position="223"/>
        <end position="255"/>
    </location>
</feature>
<dbReference type="OrthoDB" id="2690153at2759"/>
<dbReference type="InterPro" id="IPR003953">
    <property type="entry name" value="FAD-dep_OxRdtase_2_FAD-bd"/>
</dbReference>
<evidence type="ECO:0000313" key="6">
    <source>
        <dbReference type="EMBL" id="CEG01584.1"/>
    </source>
</evidence>
<dbReference type="Proteomes" id="UP000009170">
    <property type="component" value="Unassembled WGS sequence"/>
</dbReference>
<dbReference type="GeneID" id="9831499"/>
<dbReference type="EMBL" id="CAID01000008">
    <property type="protein sequence ID" value="CEG01584.1"/>
    <property type="molecule type" value="Genomic_DNA"/>
</dbReference>
<evidence type="ECO:0000256" key="1">
    <source>
        <dbReference type="ARBA" id="ARBA00022630"/>
    </source>
</evidence>
<sequence length="677" mass="72371">MSDDSKKVRIAFVDAARRARGAMRYERCAGRRARVVATAESRDRRPRAEKRGKTSTSNAPPPRGQKVNTDTRASLPGDRWRVYDVRVALEEDPGKDSHEVTPALTKQLAKLLGTRGDADALARGTEVRRKTCDARSVVRGRVVGPGFSYVVDVSDEAISSAGGTARPLRERAKKLERAAGEREGGLGANAEALREAYERAPTRGNDASSTSTSDTFPDDDDKVIVVGLGPAGLFAALALAEAGERVVVVERGQPVEERGRDIGALFARRQLNGESNLCYGEGGAGTWSDGKLTTRIGRNSERVRAVLQALVAFGAPDDILVSGKPHLGTDRLVRILRTARRYMQGLGVEFRFGERCERINRDPNTGAAGGVTLASGDVIRGKAVILAVGHSSRALMESLHLDGVKLSYQSFSAGFRIEHPQGMLDTLQYGSKYAGYVDNGKGPLPVADYRVANTVQDGIAAGRACYSFCMCPGGQIVPTSTTEDELCINGMSFSKRSSKWANSGLVSSISEADASPFAEVGYEPLCGFAFQRHIEREAAVMGGGGLVVPVQTAEDFLNETVSDVATLPSSSYRLGVKTAPLHELYPPAVTQAIRESLFRFNKQLPGFAGPHALIHAPEARTSSPVRVDREKETLMSVSMPGMYPIGEGAGYAGGIVSAAVDGLAAAETLLEMSGKRR</sequence>
<evidence type="ECO:0000259" key="5">
    <source>
        <dbReference type="Pfam" id="PF21688"/>
    </source>
</evidence>
<reference evidence="7" key="1">
    <citation type="journal article" date="2006" name="Proc. Natl. Acad. Sci. U.S.A.">
        <title>Genome analysis of the smallest free-living eukaryote Ostreococcus tauri unveils many unique features.</title>
        <authorList>
            <person name="Derelle E."/>
            <person name="Ferraz C."/>
            <person name="Rombauts S."/>
            <person name="Rouze P."/>
            <person name="Worden A.Z."/>
            <person name="Robbens S."/>
            <person name="Partensky F."/>
            <person name="Degroeve S."/>
            <person name="Echeynie S."/>
            <person name="Cooke R."/>
            <person name="Saeys Y."/>
            <person name="Wuyts J."/>
            <person name="Jabbari K."/>
            <person name="Bowler C."/>
            <person name="Panaud O."/>
            <person name="Piegu B."/>
            <person name="Ball S.G."/>
            <person name="Ral J.-P."/>
            <person name="Bouget F.-Y."/>
            <person name="Piganeau G."/>
            <person name="De Baets B."/>
            <person name="Picard A."/>
            <person name="Delseny M."/>
            <person name="Demaille J."/>
            <person name="Van de Peer Y."/>
            <person name="Moreau H."/>
        </authorList>
    </citation>
    <scope>NUCLEOTIDE SEQUENCE [LARGE SCALE GENOMIC DNA]</scope>
    <source>
        <strain evidence="7">OTTH 0595 / CCAP 157/2 / RCC745</strain>
    </source>
</reference>
<dbReference type="GO" id="GO:0016491">
    <property type="term" value="F:oxidoreductase activity"/>
    <property type="evidence" value="ECO:0007669"/>
    <property type="project" value="UniProtKB-KW"/>
</dbReference>
<dbReference type="PANTHER" id="PTHR42842:SF3">
    <property type="entry name" value="FAD_NAD(P)-BINDING OXIDOREDUCTASE FAMILY PROTEIN"/>
    <property type="match status" value="1"/>
</dbReference>
<dbReference type="AlphaFoldDB" id="A0A090M8Y4"/>
<feature type="compositionally biased region" description="Low complexity" evidence="3">
    <location>
        <begin position="206"/>
        <end position="215"/>
    </location>
</feature>
<dbReference type="RefSeq" id="XP_022841047.1">
    <property type="nucleotide sequence ID" value="XM_022983651.1"/>
</dbReference>
<dbReference type="InterPro" id="IPR036188">
    <property type="entry name" value="FAD/NAD-bd_sf"/>
</dbReference>
<name>A0A090M8Y4_OSTTA</name>
<keyword evidence="7" id="KW-1185">Reference proteome</keyword>
<protein>
    <submittedName>
        <fullName evidence="6">Pyridine nucleotide-disulphide oxidoreductase,FAD/NAD(P)-binding domain</fullName>
    </submittedName>
</protein>
<accession>A0A090M8Y4</accession>
<organism evidence="6 7">
    <name type="scientific">Ostreococcus tauri</name>
    <name type="common">Marine green alga</name>
    <dbReference type="NCBI Taxonomy" id="70448"/>
    <lineage>
        <taxon>Eukaryota</taxon>
        <taxon>Viridiplantae</taxon>
        <taxon>Chlorophyta</taxon>
        <taxon>Mamiellophyceae</taxon>
        <taxon>Mamiellales</taxon>
        <taxon>Bathycoccaceae</taxon>
        <taxon>Ostreococcus</taxon>
    </lineage>
</organism>
<dbReference type="KEGG" id="ota:OT_ostta08g03580"/>
<dbReference type="FunCoup" id="A0A090M8Y4">
    <property type="interactions" value="250"/>
</dbReference>
<dbReference type="Gene3D" id="3.50.50.60">
    <property type="entry name" value="FAD/NAD(P)-binding domain"/>
    <property type="match status" value="2"/>
</dbReference>
<evidence type="ECO:0000313" key="7">
    <source>
        <dbReference type="Proteomes" id="UP000009170"/>
    </source>
</evidence>
<feature type="region of interest" description="Disordered" evidence="3">
    <location>
        <begin position="30"/>
        <end position="75"/>
    </location>
</feature>
<comment type="caution">
    <text evidence="6">The sequence shown here is derived from an EMBL/GenBank/DDBJ whole genome shotgun (WGS) entry which is preliminary data.</text>
</comment>
<keyword evidence="1" id="KW-0285">Flavoprotein</keyword>
<evidence type="ECO:0000256" key="3">
    <source>
        <dbReference type="SAM" id="MobiDB-lite"/>
    </source>
</evidence>